<protein>
    <submittedName>
        <fullName evidence="1">Uncharacterized protein</fullName>
    </submittedName>
</protein>
<reference evidence="1 2" key="1">
    <citation type="journal article" date="2023" name="Sci. Data">
        <title>Genome assembly of the Korean intertidal mud-creeper Batillaria attramentaria.</title>
        <authorList>
            <person name="Patra A.K."/>
            <person name="Ho P.T."/>
            <person name="Jun S."/>
            <person name="Lee S.J."/>
            <person name="Kim Y."/>
            <person name="Won Y.J."/>
        </authorList>
    </citation>
    <scope>NUCLEOTIDE SEQUENCE [LARGE SCALE GENOMIC DNA]</scope>
    <source>
        <strain evidence="1">Wonlab-2016</strain>
    </source>
</reference>
<dbReference type="Proteomes" id="UP001519460">
    <property type="component" value="Unassembled WGS sequence"/>
</dbReference>
<proteinExistence type="predicted"/>
<evidence type="ECO:0000313" key="1">
    <source>
        <dbReference type="EMBL" id="KAK7488912.1"/>
    </source>
</evidence>
<organism evidence="1 2">
    <name type="scientific">Batillaria attramentaria</name>
    <dbReference type="NCBI Taxonomy" id="370345"/>
    <lineage>
        <taxon>Eukaryota</taxon>
        <taxon>Metazoa</taxon>
        <taxon>Spiralia</taxon>
        <taxon>Lophotrochozoa</taxon>
        <taxon>Mollusca</taxon>
        <taxon>Gastropoda</taxon>
        <taxon>Caenogastropoda</taxon>
        <taxon>Sorbeoconcha</taxon>
        <taxon>Cerithioidea</taxon>
        <taxon>Batillariidae</taxon>
        <taxon>Batillaria</taxon>
    </lineage>
</organism>
<dbReference type="AlphaFoldDB" id="A0ABD0KNZ0"/>
<dbReference type="EMBL" id="JACVVK020000145">
    <property type="protein sequence ID" value="KAK7488912.1"/>
    <property type="molecule type" value="Genomic_DNA"/>
</dbReference>
<evidence type="ECO:0000313" key="2">
    <source>
        <dbReference type="Proteomes" id="UP001519460"/>
    </source>
</evidence>
<keyword evidence="2" id="KW-1185">Reference proteome</keyword>
<gene>
    <name evidence="1" type="ORF">BaRGS_00019869</name>
</gene>
<comment type="caution">
    <text evidence="1">The sequence shown here is derived from an EMBL/GenBank/DDBJ whole genome shotgun (WGS) entry which is preliminary data.</text>
</comment>
<accession>A0ABD0KNZ0</accession>
<name>A0ABD0KNZ0_9CAEN</name>
<sequence length="137" mass="15265">MGKTVQNNSPFVCCEAQRQDGIKPTAMNRKDARSVSINAEAIMASCVSPQGYYNARAMSQTYVVSFLPELCPFGYGNDLWDPVVGARVPPSLTFHSLYLLLYSPQGFFIRLSMDDAKSRCRRVIRSIHGCTYPTVSK</sequence>